<feature type="domain" description="tRNAHis guanylyltransferase catalytic" evidence="4">
    <location>
        <begin position="34"/>
        <end position="226"/>
    </location>
</feature>
<dbReference type="Proteomes" id="UP000317494">
    <property type="component" value="Unassembled WGS sequence"/>
</dbReference>
<feature type="region of interest" description="Disordered" evidence="3">
    <location>
        <begin position="131"/>
        <end position="176"/>
    </location>
</feature>
<gene>
    <name evidence="5" type="ORF">SeMB42_g07136</name>
</gene>
<evidence type="ECO:0000256" key="3">
    <source>
        <dbReference type="SAM" id="MobiDB-lite"/>
    </source>
</evidence>
<evidence type="ECO:0000313" key="5">
    <source>
        <dbReference type="EMBL" id="TPX35821.1"/>
    </source>
</evidence>
<dbReference type="GO" id="GO:0000287">
    <property type="term" value="F:magnesium ion binding"/>
    <property type="evidence" value="ECO:0007669"/>
    <property type="project" value="InterPro"/>
</dbReference>
<name>A0A507C8H9_9FUNG</name>
<dbReference type="GO" id="GO:0006400">
    <property type="term" value="P:tRNA modification"/>
    <property type="evidence" value="ECO:0007669"/>
    <property type="project" value="InterPro"/>
</dbReference>
<evidence type="ECO:0000313" key="6">
    <source>
        <dbReference type="Proteomes" id="UP000317494"/>
    </source>
</evidence>
<dbReference type="PANTHER" id="PTHR12729:SF1">
    <property type="entry name" value="TRNAHIS GUANYLYLTRANSFERASE CATALYTIC DOMAIN-CONTAINING PROTEIN"/>
    <property type="match status" value="1"/>
</dbReference>
<dbReference type="Pfam" id="PF04446">
    <property type="entry name" value="Thg1"/>
    <property type="match status" value="1"/>
</dbReference>
<dbReference type="AlphaFoldDB" id="A0A507C8H9"/>
<proteinExistence type="predicted"/>
<dbReference type="InterPro" id="IPR007537">
    <property type="entry name" value="tRNAHis_GuaTrfase_Thg1"/>
</dbReference>
<feature type="compositionally biased region" description="Basic and acidic residues" evidence="3">
    <location>
        <begin position="396"/>
        <end position="409"/>
    </location>
</feature>
<accession>A0A507C8H9</accession>
<comment type="caution">
    <text evidence="5">The sequence shown here is derived from an EMBL/GenBank/DDBJ whole genome shotgun (WGS) entry which is preliminary data.</text>
</comment>
<protein>
    <recommendedName>
        <fullName evidence="1">tRNA(His) guanylyltransferase</fullName>
    </recommendedName>
    <alternativeName>
        <fullName evidence="2">tRNA-histidine guanylyltransferase</fullName>
    </alternativeName>
</protein>
<evidence type="ECO:0000256" key="2">
    <source>
        <dbReference type="ARBA" id="ARBA00032480"/>
    </source>
</evidence>
<sequence>MTASSTDETSRPKLPESAYNALQSMYATEIGTRLKVLETAVDPTIPPTQTYVIRLDGVAFHTFLKGVKKPFDHRIGDSMVACTMDLMQRFHPVTAYTQSDEISLVFPNVEDPVKPDSASLGDHGDTVLTTDASETVQSSTSAKNGSTSALKQEEATDNRNKKRKRPGKPQTHMYSGRIQKLATVTASYAAARFNHHMASHAYDDLAPSVSTRLKSGVAYFDARLIPCSSAKDAMECIFWRSNFDGLRNAVHAVGQSLFNHKELQNKSVLAQIDMCWKHHQFNVFTQTPNRYLYGVWIKKEIYELKGITHPKTGQPLEGVTRHRLRKGSFNWADWSEAERIAFVMAKLWEAGGSWPPKDDLESNVGKGLGGGDGGAVGSPNTDTGDTGAAYRASSTADEKNDGEKRSKTE</sequence>
<feature type="compositionally biased region" description="Polar residues" evidence="3">
    <location>
        <begin position="131"/>
        <end position="150"/>
    </location>
</feature>
<feature type="compositionally biased region" description="Gly residues" evidence="3">
    <location>
        <begin position="366"/>
        <end position="376"/>
    </location>
</feature>
<dbReference type="PANTHER" id="PTHR12729">
    <property type="entry name" value="TRNA(HIS) GUANYLYLTRANSFERASE-RELATED"/>
    <property type="match status" value="1"/>
</dbReference>
<organism evidence="5 6">
    <name type="scientific">Synchytrium endobioticum</name>
    <dbReference type="NCBI Taxonomy" id="286115"/>
    <lineage>
        <taxon>Eukaryota</taxon>
        <taxon>Fungi</taxon>
        <taxon>Fungi incertae sedis</taxon>
        <taxon>Chytridiomycota</taxon>
        <taxon>Chytridiomycota incertae sedis</taxon>
        <taxon>Chytridiomycetes</taxon>
        <taxon>Synchytriales</taxon>
        <taxon>Synchytriaceae</taxon>
        <taxon>Synchytrium</taxon>
    </lineage>
</organism>
<dbReference type="Gene3D" id="3.30.70.3000">
    <property type="match status" value="1"/>
</dbReference>
<evidence type="ECO:0000259" key="4">
    <source>
        <dbReference type="Pfam" id="PF04446"/>
    </source>
</evidence>
<evidence type="ECO:0000256" key="1">
    <source>
        <dbReference type="ARBA" id="ARBA00015443"/>
    </source>
</evidence>
<keyword evidence="6" id="KW-1185">Reference proteome</keyword>
<dbReference type="GO" id="GO:0008193">
    <property type="term" value="F:tRNA guanylyltransferase activity"/>
    <property type="evidence" value="ECO:0007669"/>
    <property type="project" value="InterPro"/>
</dbReference>
<dbReference type="InterPro" id="IPR038469">
    <property type="entry name" value="tRNAHis_GuaTrfase_Thg1_sf"/>
</dbReference>
<dbReference type="EMBL" id="QEAN01000464">
    <property type="protein sequence ID" value="TPX35821.1"/>
    <property type="molecule type" value="Genomic_DNA"/>
</dbReference>
<dbReference type="InterPro" id="IPR024956">
    <property type="entry name" value="tRNAHis_GuaTrfase_cat"/>
</dbReference>
<feature type="region of interest" description="Disordered" evidence="3">
    <location>
        <begin position="354"/>
        <end position="409"/>
    </location>
</feature>
<dbReference type="VEuPathDB" id="FungiDB:SeMB42_g07136"/>
<reference evidence="5 6" key="1">
    <citation type="journal article" date="2019" name="Sci. Rep.">
        <title>Comparative genomics of chytrid fungi reveal insights into the obligate biotrophic and pathogenic lifestyle of Synchytrium endobioticum.</title>
        <authorList>
            <person name="van de Vossenberg B.T.L.H."/>
            <person name="Warris S."/>
            <person name="Nguyen H.D.T."/>
            <person name="van Gent-Pelzer M.P.E."/>
            <person name="Joly D.L."/>
            <person name="van de Geest H.C."/>
            <person name="Bonants P.J.M."/>
            <person name="Smith D.S."/>
            <person name="Levesque C.A."/>
            <person name="van der Lee T.A.J."/>
        </authorList>
    </citation>
    <scope>NUCLEOTIDE SEQUENCE [LARGE SCALE GENOMIC DNA]</scope>
    <source>
        <strain evidence="5 6">MB42</strain>
    </source>
</reference>